<keyword evidence="3" id="KW-1185">Reference proteome</keyword>
<evidence type="ECO:0000313" key="3">
    <source>
        <dbReference type="Proteomes" id="UP000464178"/>
    </source>
</evidence>
<reference evidence="2 3" key="1">
    <citation type="submission" date="2019-05" db="EMBL/GenBank/DDBJ databases">
        <authorList>
            <consortium name="Science for Life Laboratories"/>
        </authorList>
    </citation>
    <scope>NUCLEOTIDE SEQUENCE [LARGE SCALE GENOMIC DNA]</scope>
    <source>
        <strain evidence="2">Soil9</strain>
    </source>
</reference>
<dbReference type="AlphaFoldDB" id="A0A6P2CTA1"/>
<name>A0A6P2CTA1_9BACT</name>
<accession>A0A6P2CTA1</accession>
<keyword evidence="1" id="KW-0732">Signal</keyword>
<evidence type="ECO:0000313" key="2">
    <source>
        <dbReference type="EMBL" id="VTR92368.1"/>
    </source>
</evidence>
<organism evidence="2 3">
    <name type="scientific">Gemmata massiliana</name>
    <dbReference type="NCBI Taxonomy" id="1210884"/>
    <lineage>
        <taxon>Bacteria</taxon>
        <taxon>Pseudomonadati</taxon>
        <taxon>Planctomycetota</taxon>
        <taxon>Planctomycetia</taxon>
        <taxon>Gemmatales</taxon>
        <taxon>Gemmataceae</taxon>
        <taxon>Gemmata</taxon>
    </lineage>
</organism>
<dbReference type="EMBL" id="LR593886">
    <property type="protein sequence ID" value="VTR92368.1"/>
    <property type="molecule type" value="Genomic_DNA"/>
</dbReference>
<feature type="signal peptide" evidence="1">
    <location>
        <begin position="1"/>
        <end position="21"/>
    </location>
</feature>
<protein>
    <submittedName>
        <fullName evidence="2">Uncharacterized protein</fullName>
    </submittedName>
</protein>
<proteinExistence type="predicted"/>
<dbReference type="KEGG" id="gms:SOIL9_53460"/>
<gene>
    <name evidence="2" type="ORF">SOIL9_53460</name>
</gene>
<dbReference type="RefSeq" id="WP_162667245.1">
    <property type="nucleotide sequence ID" value="NZ_LR593886.1"/>
</dbReference>
<evidence type="ECO:0000256" key="1">
    <source>
        <dbReference type="SAM" id="SignalP"/>
    </source>
</evidence>
<feature type="chain" id="PRO_5026920224" evidence="1">
    <location>
        <begin position="22"/>
        <end position="456"/>
    </location>
</feature>
<dbReference type="Proteomes" id="UP000464178">
    <property type="component" value="Chromosome"/>
</dbReference>
<sequence length="456" mass="50529">MRRLRMMMMVCGVFASVPAFGASPDPKTLEIPAQDLSKARELVRRMGNENYRDREDAQGELAKMGRSAKQALVEATTTETDPEIRARATRLLPKAEADDLKARVDTFLEDKDGKFDHDLPGLKMFRKNLGATPKARELYVEILKSPYNLEMFAAMDRGSVEGGRAVSDRRNTLFSDMIHRQFVGGARPTPPKQPSLADIAAVLLGECEIPHELIPRATIQWNQVSGVTLLQQSSAAMTALNGTGTHAEIFKTIIGKWLGTRDDPLDLAQLVYLLSNGNLKQFPESAVLLRRIALLDTVPGYAKGQALIYLIQQRAKEEAPLLKAIMKNEVRVGDYPGVFKKGENPDKLTTVGSDGMVTQVWFQRNLNGGVADTHTVTLRDVAFAFLVTQAGQSMRDYGFETQPNSNFTPTPAGLGQYAFTSEEKRSAAFVKFGWYQMKENLKRPAKDLILPIKPGK</sequence>